<dbReference type="PANTHER" id="PTHR43794:SF11">
    <property type="entry name" value="AMIDOHYDROLASE-RELATED DOMAIN-CONTAINING PROTEIN"/>
    <property type="match status" value="1"/>
</dbReference>
<comment type="similarity">
    <text evidence="1">Belongs to the metallo-dependent hydrolases superfamily. ATZ/TRZ family.</text>
</comment>
<dbReference type="PANTHER" id="PTHR43794">
    <property type="entry name" value="AMINOHYDROLASE SSNA-RELATED"/>
    <property type="match status" value="1"/>
</dbReference>
<evidence type="ECO:0000259" key="3">
    <source>
        <dbReference type="Pfam" id="PF01979"/>
    </source>
</evidence>
<keyword evidence="5" id="KW-1185">Reference proteome</keyword>
<protein>
    <submittedName>
        <fullName evidence="4">Amidohydrolase family protein</fullName>
    </submittedName>
</protein>
<proteinExistence type="inferred from homology"/>
<dbReference type="InterPro" id="IPR050287">
    <property type="entry name" value="MTA/SAH_deaminase"/>
</dbReference>
<dbReference type="SUPFAM" id="SSF51338">
    <property type="entry name" value="Composite domain of metallo-dependent hydrolases"/>
    <property type="match status" value="1"/>
</dbReference>
<comment type="caution">
    <text evidence="4">The sequence shown here is derived from an EMBL/GenBank/DDBJ whole genome shotgun (WGS) entry which is preliminary data.</text>
</comment>
<evidence type="ECO:0000313" key="4">
    <source>
        <dbReference type="EMBL" id="MFC5515324.1"/>
    </source>
</evidence>
<gene>
    <name evidence="4" type="ORF">ACFPP9_06040</name>
</gene>
<dbReference type="Pfam" id="PF01979">
    <property type="entry name" value="Amidohydro_1"/>
    <property type="match status" value="1"/>
</dbReference>
<organism evidence="4 5">
    <name type="scientific">Kaistia terrae</name>
    <dbReference type="NCBI Taxonomy" id="537017"/>
    <lineage>
        <taxon>Bacteria</taxon>
        <taxon>Pseudomonadati</taxon>
        <taxon>Pseudomonadota</taxon>
        <taxon>Alphaproteobacteria</taxon>
        <taxon>Hyphomicrobiales</taxon>
        <taxon>Kaistiaceae</taxon>
        <taxon>Kaistia</taxon>
    </lineage>
</organism>
<accession>A0ABW0PRT1</accession>
<sequence>MPILIRNARVLTFDDARTEHARADVLVEGNVISAVGPDLDVSHLTDLEIVDGAGKLVMPGLINAHLHSPANLLKGALEDFPLEIFMLYEVPPMGDTPASARLYYLRAMLGAIEMLKLGITSVHDDAFFNPAPLPENIDGVMNAYRDSGIRATVAIDQPNILEYEKFPFLADLLPESEKEAMRRAPIQSGDELLSIYGDFVDRWHRQADGRLMCSTSCSAPQRVTPEYLQGLTEFSRTHDLPFNIHILETRLQRVLGDVRHGKSLIRYVHDLGCLDERKFVIHAVWVDDADIALMADSGCTVGHNPISNLKIGSGVMRFRALRDAGIPIAVGTDEAAVDDSANIWQAAKTIGLIQKVTTPDWTLWPKADEILDCVLLGGAQSMRLSKSIGRIAPGYQADLILLDLDTIAFTPLNDLKRQLVYTENGSSVVMTMVAGRIVMRDGKILTVDEAALKAEIREAMREHESTFGRIQEHAARLLPHYRAMYEKALAHDVGMMRWVPPFATRG</sequence>
<feature type="domain" description="Amidohydrolase-related" evidence="3">
    <location>
        <begin position="56"/>
        <end position="438"/>
    </location>
</feature>
<evidence type="ECO:0000256" key="2">
    <source>
        <dbReference type="ARBA" id="ARBA00022801"/>
    </source>
</evidence>
<dbReference type="InterPro" id="IPR032466">
    <property type="entry name" value="Metal_Hydrolase"/>
</dbReference>
<dbReference type="InterPro" id="IPR011059">
    <property type="entry name" value="Metal-dep_hydrolase_composite"/>
</dbReference>
<dbReference type="InterPro" id="IPR006680">
    <property type="entry name" value="Amidohydro-rel"/>
</dbReference>
<dbReference type="RefSeq" id="WP_266343314.1">
    <property type="nucleotide sequence ID" value="NZ_JAPKNH010000002.1"/>
</dbReference>
<dbReference type="Gene3D" id="3.20.20.140">
    <property type="entry name" value="Metal-dependent hydrolases"/>
    <property type="match status" value="1"/>
</dbReference>
<evidence type="ECO:0000313" key="5">
    <source>
        <dbReference type="Proteomes" id="UP001596150"/>
    </source>
</evidence>
<dbReference type="Gene3D" id="2.30.40.10">
    <property type="entry name" value="Urease, subunit C, domain 1"/>
    <property type="match status" value="1"/>
</dbReference>
<dbReference type="EMBL" id="JBHSML010000002">
    <property type="protein sequence ID" value="MFC5515324.1"/>
    <property type="molecule type" value="Genomic_DNA"/>
</dbReference>
<name>A0ABW0PRT1_9HYPH</name>
<evidence type="ECO:0000256" key="1">
    <source>
        <dbReference type="ARBA" id="ARBA00006745"/>
    </source>
</evidence>
<dbReference type="SUPFAM" id="SSF51556">
    <property type="entry name" value="Metallo-dependent hydrolases"/>
    <property type="match status" value="1"/>
</dbReference>
<reference evidence="5" key="1">
    <citation type="journal article" date="2019" name="Int. J. Syst. Evol. Microbiol.">
        <title>The Global Catalogue of Microorganisms (GCM) 10K type strain sequencing project: providing services to taxonomists for standard genome sequencing and annotation.</title>
        <authorList>
            <consortium name="The Broad Institute Genomics Platform"/>
            <consortium name="The Broad Institute Genome Sequencing Center for Infectious Disease"/>
            <person name="Wu L."/>
            <person name="Ma J."/>
        </authorList>
    </citation>
    <scope>NUCLEOTIDE SEQUENCE [LARGE SCALE GENOMIC DNA]</scope>
    <source>
        <strain evidence="5">KACC 12633</strain>
    </source>
</reference>
<keyword evidence="2" id="KW-0378">Hydrolase</keyword>
<dbReference type="Proteomes" id="UP001596150">
    <property type="component" value="Unassembled WGS sequence"/>
</dbReference>